<dbReference type="Proteomes" id="UP000000560">
    <property type="component" value="Chromosome III"/>
</dbReference>
<evidence type="ECO:0000313" key="3">
    <source>
        <dbReference type="Proteomes" id="UP000000560"/>
    </source>
</evidence>
<dbReference type="KEGG" id="ani:ANIA_04436"/>
<dbReference type="EMBL" id="BN001303">
    <property type="protein sequence ID" value="CBF77528.1"/>
    <property type="molecule type" value="Genomic_DNA"/>
</dbReference>
<dbReference type="HOGENOM" id="CLU_1034487_0_0_1"/>
<feature type="compositionally biased region" description="Polar residues" evidence="1">
    <location>
        <begin position="174"/>
        <end position="183"/>
    </location>
</feature>
<keyword evidence="3" id="KW-1185">Reference proteome</keyword>
<reference evidence="3" key="1">
    <citation type="journal article" date="2005" name="Nature">
        <title>Sequencing of Aspergillus nidulans and comparative analysis with A. fumigatus and A. oryzae.</title>
        <authorList>
            <person name="Galagan J.E."/>
            <person name="Calvo S.E."/>
            <person name="Cuomo C."/>
            <person name="Ma L.J."/>
            <person name="Wortman J.R."/>
            <person name="Batzoglou S."/>
            <person name="Lee S.I."/>
            <person name="Basturkmen M."/>
            <person name="Spevak C.C."/>
            <person name="Clutterbuck J."/>
            <person name="Kapitonov V."/>
            <person name="Jurka J."/>
            <person name="Scazzocchio C."/>
            <person name="Farman M."/>
            <person name="Butler J."/>
            <person name="Purcell S."/>
            <person name="Harris S."/>
            <person name="Braus G.H."/>
            <person name="Draht O."/>
            <person name="Busch S."/>
            <person name="D'Enfert C."/>
            <person name="Bouchier C."/>
            <person name="Goldman G.H."/>
            <person name="Bell-Pedersen D."/>
            <person name="Griffiths-Jones S."/>
            <person name="Doonan J.H."/>
            <person name="Yu J."/>
            <person name="Vienken K."/>
            <person name="Pain A."/>
            <person name="Freitag M."/>
            <person name="Selker E.U."/>
            <person name="Archer D.B."/>
            <person name="Penalva M.A."/>
            <person name="Oakley B.R."/>
            <person name="Momany M."/>
            <person name="Tanaka T."/>
            <person name="Kumagai T."/>
            <person name="Asai K."/>
            <person name="Machida M."/>
            <person name="Nierman W.C."/>
            <person name="Denning D.W."/>
            <person name="Caddick M."/>
            <person name="Hynes M."/>
            <person name="Paoletti M."/>
            <person name="Fischer R."/>
            <person name="Miller B."/>
            <person name="Dyer P."/>
            <person name="Sachs M.S."/>
            <person name="Osmani S.A."/>
            <person name="Birren B.W."/>
        </authorList>
    </citation>
    <scope>NUCLEOTIDE SEQUENCE [LARGE SCALE GENOMIC DNA]</scope>
    <source>
        <strain evidence="3">FGSC A4 / ATCC 38163 / CBS 112.46 / NRRL 194 / M139</strain>
    </source>
</reference>
<protein>
    <submittedName>
        <fullName evidence="2">Uncharacterized protein</fullName>
    </submittedName>
</protein>
<accession>Q5B4U4</accession>
<reference evidence="3" key="2">
    <citation type="journal article" date="2009" name="Fungal Genet. Biol.">
        <title>The 2008 update of the Aspergillus nidulans genome annotation: a community effort.</title>
        <authorList>
            <person name="Wortman J.R."/>
            <person name="Gilsenan J.M."/>
            <person name="Joardar V."/>
            <person name="Deegan J."/>
            <person name="Clutterbuck J."/>
            <person name="Andersen M.R."/>
            <person name="Archer D."/>
            <person name="Bencina M."/>
            <person name="Braus G."/>
            <person name="Coutinho P."/>
            <person name="von Dohren H."/>
            <person name="Doonan J."/>
            <person name="Driessen A.J."/>
            <person name="Durek P."/>
            <person name="Espeso E."/>
            <person name="Fekete E."/>
            <person name="Flipphi M."/>
            <person name="Estrada C.G."/>
            <person name="Geysens S."/>
            <person name="Goldman G."/>
            <person name="de Groot P.W."/>
            <person name="Hansen K."/>
            <person name="Harris S.D."/>
            <person name="Heinekamp T."/>
            <person name="Helmstaedt K."/>
            <person name="Henrissat B."/>
            <person name="Hofmann G."/>
            <person name="Homan T."/>
            <person name="Horio T."/>
            <person name="Horiuchi H."/>
            <person name="James S."/>
            <person name="Jones M."/>
            <person name="Karaffa L."/>
            <person name="Karanyi Z."/>
            <person name="Kato M."/>
            <person name="Keller N."/>
            <person name="Kelly D.E."/>
            <person name="Kiel J.A."/>
            <person name="Kim J.M."/>
            <person name="van der Klei I.J."/>
            <person name="Klis F.M."/>
            <person name="Kovalchuk A."/>
            <person name="Krasevec N."/>
            <person name="Kubicek C.P."/>
            <person name="Liu B."/>
            <person name="Maccabe A."/>
            <person name="Meyer V."/>
            <person name="Mirabito P."/>
            <person name="Miskei M."/>
            <person name="Mos M."/>
            <person name="Mullins J."/>
            <person name="Nelson D.R."/>
            <person name="Nielsen J."/>
            <person name="Oakley B.R."/>
            <person name="Osmani S.A."/>
            <person name="Pakula T."/>
            <person name="Paszewski A."/>
            <person name="Paulsen I."/>
            <person name="Pilsyk S."/>
            <person name="Pocsi I."/>
            <person name="Punt P.J."/>
            <person name="Ram A.F."/>
            <person name="Ren Q."/>
            <person name="Robellet X."/>
            <person name="Robson G."/>
            <person name="Seiboth B."/>
            <person name="van Solingen P."/>
            <person name="Specht T."/>
            <person name="Sun J."/>
            <person name="Taheri-Talesh N."/>
            <person name="Takeshita N."/>
            <person name="Ussery D."/>
            <person name="vanKuyk P.A."/>
            <person name="Visser H."/>
            <person name="van de Vondervoort P.J."/>
            <person name="de Vries R.P."/>
            <person name="Walton J."/>
            <person name="Xiang X."/>
            <person name="Xiong Y."/>
            <person name="Zeng A.P."/>
            <person name="Brandt B.W."/>
            <person name="Cornell M.J."/>
            <person name="van den Hondel C.A."/>
            <person name="Visser J."/>
            <person name="Oliver S.G."/>
            <person name="Turner G."/>
        </authorList>
    </citation>
    <scope>GENOME REANNOTATION</scope>
    <source>
        <strain evidence="3">FGSC A4 / ATCC 38163 / CBS 112.46 / NRRL 194 / M139</strain>
    </source>
</reference>
<dbReference type="RefSeq" id="XP_662040.1">
    <property type="nucleotide sequence ID" value="XM_656948.1"/>
</dbReference>
<dbReference type="InParanoid" id="Q5B4U4"/>
<feature type="region of interest" description="Disordered" evidence="1">
    <location>
        <begin position="170"/>
        <end position="269"/>
    </location>
</feature>
<sequence length="269" mass="29550">MCMQSRLRTSGLVRYTALGGPFPASGNLQVLWGFFPSLSPLRSCVPLLLSPRECETEGAGAALSEQKGQVIESGKCDRRHSSSIANRAITNGSPIKSTCFDWGYRKYAKKGWIQLHKRSYNNDVNSRVALARGQKSRSDGLVDIKDMSNLAQQEPTDQTIIADRVFCLERPENSDSPSSTRGQMPSGPARGSGRPSGRGWIPNRETSAPAHAGLKSRSKIAAEAQSRMPDAHFMHHPGSKRHSTEPQSHRAVPYEVSMHDTPRKGKHAY</sequence>
<name>Q5B4U4_EMENI</name>
<accession>C8V8Q3</accession>
<evidence type="ECO:0000313" key="2">
    <source>
        <dbReference type="EMBL" id="CBF77528.1"/>
    </source>
</evidence>
<proteinExistence type="predicted"/>
<organism evidence="2 3">
    <name type="scientific">Emericella nidulans (strain FGSC A4 / ATCC 38163 / CBS 112.46 / NRRL 194 / M139)</name>
    <name type="common">Aspergillus nidulans</name>
    <dbReference type="NCBI Taxonomy" id="227321"/>
    <lineage>
        <taxon>Eukaryota</taxon>
        <taxon>Fungi</taxon>
        <taxon>Dikarya</taxon>
        <taxon>Ascomycota</taxon>
        <taxon>Pezizomycotina</taxon>
        <taxon>Eurotiomycetes</taxon>
        <taxon>Eurotiomycetidae</taxon>
        <taxon>Eurotiales</taxon>
        <taxon>Aspergillaceae</taxon>
        <taxon>Aspergillus</taxon>
        <taxon>Aspergillus subgen. Nidulantes</taxon>
    </lineage>
</organism>
<dbReference type="GeneID" id="2872234"/>
<evidence type="ECO:0000256" key="1">
    <source>
        <dbReference type="SAM" id="MobiDB-lite"/>
    </source>
</evidence>
<dbReference type="AlphaFoldDB" id="Q5B4U4"/>
<feature type="compositionally biased region" description="Low complexity" evidence="1">
    <location>
        <begin position="185"/>
        <end position="199"/>
    </location>
</feature>
<gene>
    <name evidence="2" type="ORF">ANIA_04436</name>
</gene>